<evidence type="ECO:0008006" key="5">
    <source>
        <dbReference type="Google" id="ProtNLM"/>
    </source>
</evidence>
<keyword evidence="4" id="KW-1185">Reference proteome</keyword>
<evidence type="ECO:0000256" key="1">
    <source>
        <dbReference type="SAM" id="MobiDB-lite"/>
    </source>
</evidence>
<feature type="compositionally biased region" description="Basic and acidic residues" evidence="1">
    <location>
        <begin position="45"/>
        <end position="57"/>
    </location>
</feature>
<keyword evidence="2" id="KW-0732">Signal</keyword>
<dbReference type="AlphaFoldDB" id="A0A841FV64"/>
<sequence>MKLLAKRTMLSVAAAGLFAFGLAGCGGSADNAGNDNTSGSGSSPAEEKKPGVLTCKDLEKQTDKTGLTEGLTFDDLPQDKLDTMYAWMAEHGAEFKDVALGESVTAVGENGPDYDAVQNPPQDVFDAYVEGSTAIDTACPGIGFGFEE</sequence>
<dbReference type="PROSITE" id="PS51257">
    <property type="entry name" value="PROKAR_LIPOPROTEIN"/>
    <property type="match status" value="1"/>
</dbReference>
<proteinExistence type="predicted"/>
<protein>
    <recommendedName>
        <fullName evidence="5">Lipoprotein</fullName>
    </recommendedName>
</protein>
<gene>
    <name evidence="3" type="ORF">HNR73_007795</name>
</gene>
<feature type="signal peptide" evidence="2">
    <location>
        <begin position="1"/>
        <end position="25"/>
    </location>
</feature>
<evidence type="ECO:0000313" key="3">
    <source>
        <dbReference type="EMBL" id="MBB6039896.1"/>
    </source>
</evidence>
<dbReference type="RefSeq" id="WP_184792974.1">
    <property type="nucleotide sequence ID" value="NZ_BONT01000103.1"/>
</dbReference>
<evidence type="ECO:0000256" key="2">
    <source>
        <dbReference type="SAM" id="SignalP"/>
    </source>
</evidence>
<dbReference type="Proteomes" id="UP000548476">
    <property type="component" value="Unassembled WGS sequence"/>
</dbReference>
<evidence type="ECO:0000313" key="4">
    <source>
        <dbReference type="Proteomes" id="UP000548476"/>
    </source>
</evidence>
<accession>A0A841FV64</accession>
<organism evidence="3 4">
    <name type="scientific">Phytomonospora endophytica</name>
    <dbReference type="NCBI Taxonomy" id="714109"/>
    <lineage>
        <taxon>Bacteria</taxon>
        <taxon>Bacillati</taxon>
        <taxon>Actinomycetota</taxon>
        <taxon>Actinomycetes</taxon>
        <taxon>Micromonosporales</taxon>
        <taxon>Micromonosporaceae</taxon>
        <taxon>Phytomonospora</taxon>
    </lineage>
</organism>
<feature type="region of interest" description="Disordered" evidence="1">
    <location>
        <begin position="30"/>
        <end position="57"/>
    </location>
</feature>
<feature type="chain" id="PRO_5038475039" description="Lipoprotein" evidence="2">
    <location>
        <begin position="26"/>
        <end position="148"/>
    </location>
</feature>
<comment type="caution">
    <text evidence="3">The sequence shown here is derived from an EMBL/GenBank/DDBJ whole genome shotgun (WGS) entry which is preliminary data.</text>
</comment>
<dbReference type="EMBL" id="JACHGT010000027">
    <property type="protein sequence ID" value="MBB6039896.1"/>
    <property type="molecule type" value="Genomic_DNA"/>
</dbReference>
<reference evidence="3 4" key="1">
    <citation type="submission" date="2020-08" db="EMBL/GenBank/DDBJ databases">
        <title>Genomic Encyclopedia of Type Strains, Phase IV (KMG-IV): sequencing the most valuable type-strain genomes for metagenomic binning, comparative biology and taxonomic classification.</title>
        <authorList>
            <person name="Goeker M."/>
        </authorList>
    </citation>
    <scope>NUCLEOTIDE SEQUENCE [LARGE SCALE GENOMIC DNA]</scope>
    <source>
        <strain evidence="3 4">YIM 65646</strain>
    </source>
</reference>
<feature type="compositionally biased region" description="Polar residues" evidence="1">
    <location>
        <begin position="31"/>
        <end position="43"/>
    </location>
</feature>
<name>A0A841FV64_9ACTN</name>